<evidence type="ECO:0000313" key="3">
    <source>
        <dbReference type="Proteomes" id="UP000541610"/>
    </source>
</evidence>
<organism evidence="2 3">
    <name type="scientific">Perkinsus olseni</name>
    <name type="common">Perkinsus atlanticus</name>
    <dbReference type="NCBI Taxonomy" id="32597"/>
    <lineage>
        <taxon>Eukaryota</taxon>
        <taxon>Sar</taxon>
        <taxon>Alveolata</taxon>
        <taxon>Perkinsozoa</taxon>
        <taxon>Perkinsea</taxon>
        <taxon>Perkinsida</taxon>
        <taxon>Perkinsidae</taxon>
        <taxon>Perkinsus</taxon>
    </lineage>
</organism>
<gene>
    <name evidence="2" type="ORF">FOZ60_000282</name>
</gene>
<dbReference type="EMBL" id="JABANP010000100">
    <property type="protein sequence ID" value="KAF4690403.1"/>
    <property type="molecule type" value="Genomic_DNA"/>
</dbReference>
<evidence type="ECO:0000313" key="2">
    <source>
        <dbReference type="EMBL" id="KAF4690403.1"/>
    </source>
</evidence>
<comment type="caution">
    <text evidence="2">The sequence shown here is derived from an EMBL/GenBank/DDBJ whole genome shotgun (WGS) entry which is preliminary data.</text>
</comment>
<dbReference type="Proteomes" id="UP000541610">
    <property type="component" value="Unassembled WGS sequence"/>
</dbReference>
<name>A0A7J6P2J6_PEROL</name>
<sequence>MSHDTDHLPSSEQNSNEEDAPSPVKPNGEALGPPRRRRTVKFSGSGSDAGSEGRRRNTSSDGRREPNGSEKRSTTSSVRRERSSKTNMQSQSPECAIPLGLSDDDDDEKEDTGSESSLSEEEASRPSTTATRRSVSSPATDDGNAPHRSRGRRAYTSRGGHNRASIMAGTSTMGSRAKLQRPSLKPGSGGE</sequence>
<feature type="compositionally biased region" description="Polar residues" evidence="1">
    <location>
        <begin position="128"/>
        <end position="139"/>
    </location>
</feature>
<proteinExistence type="predicted"/>
<accession>A0A7J6P2J6</accession>
<evidence type="ECO:0000256" key="1">
    <source>
        <dbReference type="SAM" id="MobiDB-lite"/>
    </source>
</evidence>
<feature type="region of interest" description="Disordered" evidence="1">
    <location>
        <begin position="1"/>
        <end position="191"/>
    </location>
</feature>
<reference evidence="2 3" key="1">
    <citation type="submission" date="2020-04" db="EMBL/GenBank/DDBJ databases">
        <title>Perkinsus olseni comparative genomics.</title>
        <authorList>
            <person name="Bogema D.R."/>
        </authorList>
    </citation>
    <scope>NUCLEOTIDE SEQUENCE [LARGE SCALE GENOMIC DNA]</scope>
    <source>
        <strain evidence="2">00978-12</strain>
    </source>
</reference>
<protein>
    <submittedName>
        <fullName evidence="2">Uncharacterized protein</fullName>
    </submittedName>
</protein>
<feature type="compositionally biased region" description="Basic and acidic residues" evidence="1">
    <location>
        <begin position="61"/>
        <end position="84"/>
    </location>
</feature>
<dbReference type="AlphaFoldDB" id="A0A7J6P2J6"/>